<gene>
    <name evidence="1" type="ORF">A0Y42_03570</name>
</gene>
<organism evidence="1">
    <name type="scientific">Campylobacter lari</name>
    <dbReference type="NCBI Taxonomy" id="201"/>
    <lineage>
        <taxon>Bacteria</taxon>
        <taxon>Pseudomonadati</taxon>
        <taxon>Campylobacterota</taxon>
        <taxon>Epsilonproteobacteria</taxon>
        <taxon>Campylobacterales</taxon>
        <taxon>Campylobacteraceae</taxon>
        <taxon>Campylobacter</taxon>
    </lineage>
</organism>
<dbReference type="AlphaFoldDB" id="A0A5L8LMR2"/>
<name>A0A5L8LMR2_CAMLA</name>
<evidence type="ECO:0000313" key="1">
    <source>
        <dbReference type="EMBL" id="EAK9939900.1"/>
    </source>
</evidence>
<accession>A0A5L8LMR2</accession>
<reference evidence="1" key="1">
    <citation type="submission" date="2018-05" db="EMBL/GenBank/DDBJ databases">
        <authorList>
            <consortium name="PulseNet: The National Subtyping Network for Foodborne Disease Surveillance"/>
            <person name="Tarr C.L."/>
            <person name="Trees E."/>
            <person name="Katz L.S."/>
            <person name="Carleton-Romer H.A."/>
            <person name="Stroika S."/>
            <person name="Kucerova Z."/>
            <person name="Roache K.F."/>
            <person name="Sabol A.L."/>
            <person name="Besser J."/>
            <person name="Gerner-Smidt P."/>
        </authorList>
    </citation>
    <scope>NUCLEOTIDE SEQUENCE</scope>
    <source>
        <strain evidence="1">2008D-7097</strain>
    </source>
</reference>
<sequence length="262" mass="30678">MSIYDEEFYKQQSQGSYQSAKEIIPVINNFIPNIQSVLDVGCGIGTWLKAWQEQNELIKIFGVDGNDISGSFFYIDKSNYKKIDLTTTANAILDDIKYSLKSSDYRGEVKLFSLTQSLEVAEHIDEKYAQNFIELLTLTSDIILFSAAIPNQGGLEHINEQPPKYWANLFEKYDYLCFDIRNLFWENDKIDFWYRQNIFLYIHKDKINSLELPIKPTQNPMHIVHPEKLIGSLEAKTKKENEKNKGFRLYLRHPKKIFKIKK</sequence>
<dbReference type="SUPFAM" id="SSF53335">
    <property type="entry name" value="S-adenosyl-L-methionine-dependent methyltransferases"/>
    <property type="match status" value="1"/>
</dbReference>
<dbReference type="GO" id="GO:0008168">
    <property type="term" value="F:methyltransferase activity"/>
    <property type="evidence" value="ECO:0007669"/>
    <property type="project" value="UniProtKB-KW"/>
</dbReference>
<keyword evidence="1" id="KW-0489">Methyltransferase</keyword>
<dbReference type="Gene3D" id="3.40.50.150">
    <property type="entry name" value="Vaccinia Virus protein VP39"/>
    <property type="match status" value="1"/>
</dbReference>
<dbReference type="InterPro" id="IPR029063">
    <property type="entry name" value="SAM-dependent_MTases_sf"/>
</dbReference>
<proteinExistence type="predicted"/>
<protein>
    <submittedName>
        <fullName evidence="1">Class I SAM-dependent methyltransferase</fullName>
    </submittedName>
</protein>
<dbReference type="GO" id="GO:0032259">
    <property type="term" value="P:methylation"/>
    <property type="evidence" value="ECO:0007669"/>
    <property type="project" value="UniProtKB-KW"/>
</dbReference>
<dbReference type="EMBL" id="AACKMK010000003">
    <property type="protein sequence ID" value="EAK9939900.1"/>
    <property type="molecule type" value="Genomic_DNA"/>
</dbReference>
<comment type="caution">
    <text evidence="1">The sequence shown here is derived from an EMBL/GenBank/DDBJ whole genome shotgun (WGS) entry which is preliminary data.</text>
</comment>
<keyword evidence="1" id="KW-0808">Transferase</keyword>